<dbReference type="EMBL" id="VMNX01000192">
    <property type="protein sequence ID" value="MPY53411.1"/>
    <property type="molecule type" value="Genomic_DNA"/>
</dbReference>
<accession>A0A5N8X1B9</accession>
<evidence type="ECO:0000313" key="3">
    <source>
        <dbReference type="Proteomes" id="UP000373149"/>
    </source>
</evidence>
<comment type="caution">
    <text evidence="2">The sequence shown here is derived from an EMBL/GenBank/DDBJ whole genome shotgun (WGS) entry which is preliminary data.</text>
</comment>
<gene>
    <name evidence="2" type="ORF">FPZ41_34560</name>
</gene>
<dbReference type="AlphaFoldDB" id="A0A5N8X1B9"/>
<feature type="transmembrane region" description="Helical" evidence="1">
    <location>
        <begin position="12"/>
        <end position="35"/>
    </location>
</feature>
<evidence type="ECO:0000313" key="2">
    <source>
        <dbReference type="EMBL" id="MPY53411.1"/>
    </source>
</evidence>
<dbReference type="Proteomes" id="UP000373149">
    <property type="component" value="Unassembled WGS sequence"/>
</dbReference>
<dbReference type="SUPFAM" id="SSF103473">
    <property type="entry name" value="MFS general substrate transporter"/>
    <property type="match status" value="1"/>
</dbReference>
<organism evidence="2 3">
    <name type="scientific">Streptomyces acidicola</name>
    <dbReference type="NCBI Taxonomy" id="2596892"/>
    <lineage>
        <taxon>Bacteria</taxon>
        <taxon>Bacillati</taxon>
        <taxon>Actinomycetota</taxon>
        <taxon>Actinomycetes</taxon>
        <taxon>Kitasatosporales</taxon>
        <taxon>Streptomycetaceae</taxon>
        <taxon>Streptomyces</taxon>
    </lineage>
</organism>
<sequence>MATIGMYFSVSQFYAALVVAALLGFTAGAIVTSGFNMATSVAPIASQGVVTGLVQVMLAIGSVVMNMVGAAVLTSTTVFVGGEEENSAAGVLAYIAIAAGSFVTAMLAAAVLARWQRRTPTAGSEDQ</sequence>
<keyword evidence="1" id="KW-1133">Transmembrane helix</keyword>
<dbReference type="RefSeq" id="WP_152867531.1">
    <property type="nucleotide sequence ID" value="NZ_VMNX01000192.1"/>
</dbReference>
<keyword evidence="1" id="KW-0812">Transmembrane</keyword>
<evidence type="ECO:0000256" key="1">
    <source>
        <dbReference type="SAM" id="Phobius"/>
    </source>
</evidence>
<keyword evidence="3" id="KW-1185">Reference proteome</keyword>
<keyword evidence="1" id="KW-0472">Membrane</keyword>
<feature type="transmembrane region" description="Helical" evidence="1">
    <location>
        <begin position="56"/>
        <end position="79"/>
    </location>
</feature>
<name>A0A5N8X1B9_9ACTN</name>
<reference evidence="2 3" key="1">
    <citation type="submission" date="2019-09" db="EMBL/GenBank/DDBJ databases">
        <authorList>
            <person name="Duangmal K."/>
            <person name="Teo W.F.A."/>
            <person name="Lipun K."/>
        </authorList>
    </citation>
    <scope>NUCLEOTIDE SEQUENCE [LARGE SCALE GENOMIC DNA]</scope>
    <source>
        <strain evidence="2 3">K1PN6</strain>
    </source>
</reference>
<dbReference type="InterPro" id="IPR036259">
    <property type="entry name" value="MFS_trans_sf"/>
</dbReference>
<proteinExistence type="predicted"/>
<protein>
    <submittedName>
        <fullName evidence="2">MFS transporter</fullName>
    </submittedName>
</protein>
<feature type="transmembrane region" description="Helical" evidence="1">
    <location>
        <begin position="91"/>
        <end position="113"/>
    </location>
</feature>